<evidence type="ECO:0000313" key="3">
    <source>
        <dbReference type="Proteomes" id="UP000000589"/>
    </source>
</evidence>
<dbReference type="Ensembl" id="ENSMUST00000200655.5">
    <property type="protein sequence ID" value="ENSMUSP00000142861.2"/>
    <property type="gene ID" value="ENSMUSG00000036893.19"/>
</dbReference>
<accession>A0A0G2JEQ4</accession>
<dbReference type="SMR" id="A0A0G2JEQ4"/>
<dbReference type="AGR" id="MGI:1924933"/>
<dbReference type="ExpressionAtlas" id="A0A0G2JEQ4">
    <property type="expression patterns" value="baseline and differential"/>
</dbReference>
<name>A0A0G2JEQ4_MOUSE</name>
<gene>
    <name evidence="1 2" type="primary">Ehmt1</name>
</gene>
<protein>
    <submittedName>
        <fullName evidence="1">Euchromatic histone methyltransferase 1</fullName>
    </submittedName>
</protein>
<dbReference type="AlphaFoldDB" id="A0A0G2JEQ4"/>
<proteinExistence type="predicted"/>
<dbReference type="Proteomes" id="UP000000589">
    <property type="component" value="Chromosome 2"/>
</dbReference>
<dbReference type="MGI" id="MGI:1924933">
    <property type="gene designation" value="Ehmt1"/>
</dbReference>
<reference evidence="1" key="3">
    <citation type="submission" date="2025-08" db="UniProtKB">
        <authorList>
            <consortium name="Ensembl"/>
        </authorList>
    </citation>
    <scope>IDENTIFICATION</scope>
    <source>
        <strain evidence="1">C57BL/6J</strain>
    </source>
</reference>
<reference evidence="1 3" key="1">
    <citation type="journal article" date="2009" name="PLoS Biol.">
        <title>Lineage-specific biology revealed by a finished genome assembly of the mouse.</title>
        <authorList>
            <consortium name="Mouse Genome Sequencing Consortium"/>
            <person name="Church D.M."/>
            <person name="Goodstadt L."/>
            <person name="Hillier L.W."/>
            <person name="Zody M.C."/>
            <person name="Goldstein S."/>
            <person name="She X."/>
            <person name="Bult C.J."/>
            <person name="Agarwala R."/>
            <person name="Cherry J.L."/>
            <person name="DiCuccio M."/>
            <person name="Hlavina W."/>
            <person name="Kapustin Y."/>
            <person name="Meric P."/>
            <person name="Maglott D."/>
            <person name="Birtle Z."/>
            <person name="Marques A.C."/>
            <person name="Graves T."/>
            <person name="Zhou S."/>
            <person name="Teague B."/>
            <person name="Potamousis K."/>
            <person name="Churas C."/>
            <person name="Place M."/>
            <person name="Herschleb J."/>
            <person name="Runnheim R."/>
            <person name="Forrest D."/>
            <person name="Amos-Landgraf J."/>
            <person name="Schwartz D.C."/>
            <person name="Cheng Z."/>
            <person name="Lindblad-Toh K."/>
            <person name="Eichler E.E."/>
            <person name="Ponting C.P."/>
        </authorList>
    </citation>
    <scope>NUCLEOTIDE SEQUENCE [LARGE SCALE GENOMIC DNA]</scope>
    <source>
        <strain evidence="1 3">C57BL/6J</strain>
    </source>
</reference>
<reference evidence="1" key="4">
    <citation type="submission" date="2025-09" db="UniProtKB">
        <authorList>
            <consortium name="Ensembl"/>
        </authorList>
    </citation>
    <scope>IDENTIFICATION</scope>
    <source>
        <strain evidence="1">C57BL/6J</strain>
    </source>
</reference>
<keyword evidence="3" id="KW-1185">Reference proteome</keyword>
<dbReference type="GeneTree" id="ENSGT00940000156002"/>
<dbReference type="VEuPathDB" id="HostDB:ENSMUSG00000036893"/>
<dbReference type="Antibodypedia" id="32511">
    <property type="antibodies" value="526 antibodies from 31 providers"/>
</dbReference>
<organism evidence="1 3">
    <name type="scientific">Mus musculus</name>
    <name type="common">Mouse</name>
    <dbReference type="NCBI Taxonomy" id="10090"/>
    <lineage>
        <taxon>Eukaryota</taxon>
        <taxon>Metazoa</taxon>
        <taxon>Chordata</taxon>
        <taxon>Craniata</taxon>
        <taxon>Vertebrata</taxon>
        <taxon>Euteleostomi</taxon>
        <taxon>Mammalia</taxon>
        <taxon>Eutheria</taxon>
        <taxon>Euarchontoglires</taxon>
        <taxon>Glires</taxon>
        <taxon>Rodentia</taxon>
        <taxon>Myomorpha</taxon>
        <taxon>Muroidea</taxon>
        <taxon>Muridae</taxon>
        <taxon>Murinae</taxon>
        <taxon>Mus</taxon>
        <taxon>Mus</taxon>
    </lineage>
</organism>
<evidence type="ECO:0000313" key="1">
    <source>
        <dbReference type="Ensembl" id="ENSMUSP00000142861.2"/>
    </source>
</evidence>
<dbReference type="Bgee" id="ENSMUSG00000036893">
    <property type="expression patterns" value="Expressed in manus and 230 other cell types or tissues"/>
</dbReference>
<sequence length="45" mass="5239">MAAADAEIHLWLLMKVPQRNKKERLPWLQMEKQMGLVKRVGIPAI</sequence>
<reference evidence="1 3" key="2">
    <citation type="journal article" date="2011" name="PLoS Biol.">
        <title>Modernizing reference genome assemblies.</title>
        <authorList>
            <person name="Church D.M."/>
            <person name="Schneider V.A."/>
            <person name="Graves T."/>
            <person name="Auger K."/>
            <person name="Cunningham F."/>
            <person name="Bouk N."/>
            <person name="Chen H.C."/>
            <person name="Agarwala R."/>
            <person name="McLaren W.M."/>
            <person name="Ritchie G.R."/>
            <person name="Albracht D."/>
            <person name="Kremitzki M."/>
            <person name="Rock S."/>
            <person name="Kotkiewicz H."/>
            <person name="Kremitzki C."/>
            <person name="Wollam A."/>
            <person name="Trani L."/>
            <person name="Fulton L."/>
            <person name="Fulton R."/>
            <person name="Matthews L."/>
            <person name="Whitehead S."/>
            <person name="Chow W."/>
            <person name="Torrance J."/>
            <person name="Dunn M."/>
            <person name="Harden G."/>
            <person name="Threadgold G."/>
            <person name="Wood J."/>
            <person name="Collins J."/>
            <person name="Heath P."/>
            <person name="Griffiths G."/>
            <person name="Pelan S."/>
            <person name="Grafham D."/>
            <person name="Eichler E.E."/>
            <person name="Weinstock G."/>
            <person name="Mardis E.R."/>
            <person name="Wilson R.K."/>
            <person name="Howe K."/>
            <person name="Flicek P."/>
            <person name="Hubbard T."/>
        </authorList>
    </citation>
    <scope>NUCLEOTIDE SEQUENCE [LARGE SCALE GENOMIC DNA]</scope>
    <source>
        <strain evidence="1 3">C57BL/6J</strain>
    </source>
</reference>
<evidence type="ECO:0000313" key="2">
    <source>
        <dbReference type="MGI" id="MGI:1924933"/>
    </source>
</evidence>